<feature type="domain" description="HTH hxlR-type" evidence="4">
    <location>
        <begin position="7"/>
        <end position="106"/>
    </location>
</feature>
<sequence>MDNLKICPKFEAAFALLGQRWTGLIIRALLSGQRRFSDITQMIPHLSDRMLAERLKALEAEGIVKRIVYPETPVRVEYELTDKGRELEPVMDQVQKWADKWYQYLSPELSLSHQNSNSLGDS</sequence>
<evidence type="ECO:0000256" key="2">
    <source>
        <dbReference type="ARBA" id="ARBA00023125"/>
    </source>
</evidence>
<evidence type="ECO:0000256" key="1">
    <source>
        <dbReference type="ARBA" id="ARBA00023015"/>
    </source>
</evidence>
<dbReference type="InterPro" id="IPR002577">
    <property type="entry name" value="HTH_HxlR"/>
</dbReference>
<dbReference type="AlphaFoldDB" id="A0A2T2WQL0"/>
<dbReference type="Gene3D" id="1.10.10.10">
    <property type="entry name" value="Winged helix-like DNA-binding domain superfamily/Winged helix DNA-binding domain"/>
    <property type="match status" value="1"/>
</dbReference>
<evidence type="ECO:0000256" key="3">
    <source>
        <dbReference type="ARBA" id="ARBA00023163"/>
    </source>
</evidence>
<keyword evidence="1" id="KW-0805">Transcription regulation</keyword>
<organism evidence="5 6">
    <name type="scientific">Sulfobacillus thermosulfidooxidans</name>
    <dbReference type="NCBI Taxonomy" id="28034"/>
    <lineage>
        <taxon>Bacteria</taxon>
        <taxon>Bacillati</taxon>
        <taxon>Bacillota</taxon>
        <taxon>Clostridia</taxon>
        <taxon>Eubacteriales</taxon>
        <taxon>Clostridiales Family XVII. Incertae Sedis</taxon>
        <taxon>Sulfobacillus</taxon>
    </lineage>
</organism>
<dbReference type="PANTHER" id="PTHR33204:SF37">
    <property type="entry name" value="HTH-TYPE TRANSCRIPTIONAL REGULATOR YODB"/>
    <property type="match status" value="1"/>
</dbReference>
<dbReference type="Pfam" id="PF01638">
    <property type="entry name" value="HxlR"/>
    <property type="match status" value="1"/>
</dbReference>
<dbReference type="EMBL" id="PXYX01000050">
    <property type="protein sequence ID" value="PSR24526.1"/>
    <property type="molecule type" value="Genomic_DNA"/>
</dbReference>
<evidence type="ECO:0000313" key="6">
    <source>
        <dbReference type="Proteomes" id="UP000242705"/>
    </source>
</evidence>
<dbReference type="InterPro" id="IPR036390">
    <property type="entry name" value="WH_DNA-bd_sf"/>
</dbReference>
<gene>
    <name evidence="5" type="ORF">C7B47_14585</name>
</gene>
<dbReference type="Proteomes" id="UP000242705">
    <property type="component" value="Unassembled WGS sequence"/>
</dbReference>
<reference evidence="5 6" key="1">
    <citation type="journal article" date="2014" name="BMC Genomics">
        <title>Comparison of environmental and isolate Sulfobacillus genomes reveals diverse carbon, sulfur, nitrogen, and hydrogen metabolisms.</title>
        <authorList>
            <person name="Justice N.B."/>
            <person name="Norman A."/>
            <person name="Brown C.T."/>
            <person name="Singh A."/>
            <person name="Thomas B.C."/>
            <person name="Banfield J.F."/>
        </authorList>
    </citation>
    <scope>NUCLEOTIDE SEQUENCE [LARGE SCALE GENOMIC DNA]</scope>
    <source>
        <strain evidence="5">AMDSBA5</strain>
    </source>
</reference>
<evidence type="ECO:0000259" key="4">
    <source>
        <dbReference type="PROSITE" id="PS51118"/>
    </source>
</evidence>
<proteinExistence type="predicted"/>
<dbReference type="PANTHER" id="PTHR33204">
    <property type="entry name" value="TRANSCRIPTIONAL REGULATOR, MARR FAMILY"/>
    <property type="match status" value="1"/>
</dbReference>
<comment type="caution">
    <text evidence="5">The sequence shown here is derived from an EMBL/GenBank/DDBJ whole genome shotgun (WGS) entry which is preliminary data.</text>
</comment>
<accession>A0A2T2WQL0</accession>
<keyword evidence="2" id="KW-0238">DNA-binding</keyword>
<dbReference type="GO" id="GO:0003677">
    <property type="term" value="F:DNA binding"/>
    <property type="evidence" value="ECO:0007669"/>
    <property type="project" value="UniProtKB-KW"/>
</dbReference>
<dbReference type="SUPFAM" id="SSF46785">
    <property type="entry name" value="Winged helix' DNA-binding domain"/>
    <property type="match status" value="1"/>
</dbReference>
<evidence type="ECO:0000313" key="5">
    <source>
        <dbReference type="EMBL" id="PSR24526.1"/>
    </source>
</evidence>
<name>A0A2T2WQL0_SULTH</name>
<dbReference type="InterPro" id="IPR036388">
    <property type="entry name" value="WH-like_DNA-bd_sf"/>
</dbReference>
<protein>
    <submittedName>
        <fullName evidence="5">Transcriptional regulator</fullName>
    </submittedName>
</protein>
<keyword evidence="3" id="KW-0804">Transcription</keyword>
<dbReference type="PROSITE" id="PS51118">
    <property type="entry name" value="HTH_HXLR"/>
    <property type="match status" value="1"/>
</dbReference>